<dbReference type="GO" id="GO:0047911">
    <property type="term" value="F:galacturan 1,4-alpha-galacturonidase activity"/>
    <property type="evidence" value="ECO:0007669"/>
    <property type="project" value="UniProtKB-EC"/>
</dbReference>
<dbReference type="PANTHER" id="PTHR32092">
    <property type="entry name" value="6-PHOSPHO-BETA-GLUCOSIDASE-RELATED"/>
    <property type="match status" value="1"/>
</dbReference>
<evidence type="ECO:0000256" key="11">
    <source>
        <dbReference type="PIRSR" id="PIRSR601088-3"/>
    </source>
</evidence>
<comment type="cofactor">
    <cofactor evidence="1">
        <name>Mn(2+)</name>
        <dbReference type="ChEBI" id="CHEBI:29035"/>
    </cofactor>
</comment>
<protein>
    <submittedName>
        <fullName evidence="15">Alpha-galacturonidase</fullName>
        <ecNumber evidence="15">3.2.1.67</ecNumber>
    </submittedName>
</protein>
<dbReference type="Gene3D" id="3.90.1820.10">
    <property type="entry name" value="AglA-like glucosidase"/>
    <property type="match status" value="1"/>
</dbReference>
<dbReference type="GO" id="GO:0016616">
    <property type="term" value="F:oxidoreductase activity, acting on the CH-OH group of donors, NAD or NADP as acceptor"/>
    <property type="evidence" value="ECO:0007669"/>
    <property type="project" value="InterPro"/>
</dbReference>
<dbReference type="InterPro" id="IPR015955">
    <property type="entry name" value="Lactate_DH/Glyco_Ohase_4_C"/>
</dbReference>
<comment type="subunit">
    <text evidence="3">Homotetramer.</text>
</comment>
<dbReference type="Pfam" id="PF11975">
    <property type="entry name" value="Glyco_hydro_4C"/>
    <property type="match status" value="1"/>
</dbReference>
<dbReference type="EC" id="3.2.1.67" evidence="15"/>
<evidence type="ECO:0000256" key="3">
    <source>
        <dbReference type="ARBA" id="ARBA00011881"/>
    </source>
</evidence>
<evidence type="ECO:0000256" key="4">
    <source>
        <dbReference type="ARBA" id="ARBA00022723"/>
    </source>
</evidence>
<dbReference type="SUPFAM" id="SSF56327">
    <property type="entry name" value="LDH C-terminal domain-like"/>
    <property type="match status" value="1"/>
</dbReference>
<dbReference type="InterPro" id="IPR036291">
    <property type="entry name" value="NAD(P)-bd_dom_sf"/>
</dbReference>
<accession>A0A4U8QD85</accession>
<dbReference type="SUPFAM" id="SSF51735">
    <property type="entry name" value="NAD(P)-binding Rossmann-fold domains"/>
    <property type="match status" value="1"/>
</dbReference>
<evidence type="ECO:0000256" key="9">
    <source>
        <dbReference type="ARBA" id="ARBA00023295"/>
    </source>
</evidence>
<feature type="binding site" evidence="11">
    <location>
        <position position="179"/>
    </location>
    <ligand>
        <name>Mn(2+)</name>
        <dbReference type="ChEBI" id="CHEBI:29035"/>
    </ligand>
</feature>
<evidence type="ECO:0000313" key="16">
    <source>
        <dbReference type="Proteomes" id="UP000306509"/>
    </source>
</evidence>
<keyword evidence="9 13" id="KW-0326">Glycosidase</keyword>
<feature type="binding site" evidence="10">
    <location>
        <position position="157"/>
    </location>
    <ligand>
        <name>substrate</name>
    </ligand>
</feature>
<evidence type="ECO:0000256" key="6">
    <source>
        <dbReference type="ARBA" id="ARBA00023027"/>
    </source>
</evidence>
<name>A0A4U8QD85_9FIRM</name>
<dbReference type="PANTHER" id="PTHR32092:SF2">
    <property type="entry name" value="ALPHA-GALACTURONIDASE"/>
    <property type="match status" value="1"/>
</dbReference>
<dbReference type="InterPro" id="IPR001088">
    <property type="entry name" value="Glyco_hydro_4"/>
</dbReference>
<evidence type="ECO:0000256" key="8">
    <source>
        <dbReference type="ARBA" id="ARBA00023277"/>
    </source>
</evidence>
<dbReference type="InterPro" id="IPR053715">
    <property type="entry name" value="GH4_Enzyme_sf"/>
</dbReference>
<organism evidence="15 16">
    <name type="scientific">Robinsoniella peoriensis</name>
    <dbReference type="NCBI Taxonomy" id="180332"/>
    <lineage>
        <taxon>Bacteria</taxon>
        <taxon>Bacillati</taxon>
        <taxon>Bacillota</taxon>
        <taxon>Clostridia</taxon>
        <taxon>Lachnospirales</taxon>
        <taxon>Lachnospiraceae</taxon>
        <taxon>Robinsoniella</taxon>
    </lineage>
</organism>
<keyword evidence="11" id="KW-0533">Nickel</keyword>
<keyword evidence="8" id="KW-0119">Carbohydrate metabolism</keyword>
<evidence type="ECO:0000256" key="1">
    <source>
        <dbReference type="ARBA" id="ARBA00001936"/>
    </source>
</evidence>
<keyword evidence="11" id="KW-0170">Cobalt</keyword>
<dbReference type="GO" id="GO:0005975">
    <property type="term" value="P:carbohydrate metabolic process"/>
    <property type="evidence" value="ECO:0007669"/>
    <property type="project" value="InterPro"/>
</dbReference>
<evidence type="ECO:0000256" key="5">
    <source>
        <dbReference type="ARBA" id="ARBA00022801"/>
    </source>
</evidence>
<evidence type="ECO:0000256" key="12">
    <source>
        <dbReference type="PIRSR" id="PIRSR601088-4"/>
    </source>
</evidence>
<comment type="caution">
    <text evidence="15">The sequence shown here is derived from an EMBL/GenBank/DDBJ whole genome shotgun (WGS) entry which is preliminary data.</text>
</comment>
<dbReference type="PRINTS" id="PR00732">
    <property type="entry name" value="GLHYDRLASE4"/>
</dbReference>
<dbReference type="GO" id="GO:0046872">
    <property type="term" value="F:metal ion binding"/>
    <property type="evidence" value="ECO:0007669"/>
    <property type="project" value="UniProtKB-KW"/>
</dbReference>
<evidence type="ECO:0000256" key="2">
    <source>
        <dbReference type="ARBA" id="ARBA00010141"/>
    </source>
</evidence>
<dbReference type="STRING" id="180332.GCA_000797495_02573"/>
<dbReference type="InterPro" id="IPR022616">
    <property type="entry name" value="Glyco_hydro_4_C"/>
</dbReference>
<dbReference type="AlphaFoldDB" id="A0A4U8QD85"/>
<feature type="binding site" evidence="11">
    <location>
        <position position="216"/>
    </location>
    <ligand>
        <name>Mn(2+)</name>
        <dbReference type="ChEBI" id="CHEBI:29035"/>
    </ligand>
</feature>
<feature type="site" description="Increases basicity of active site Tyr" evidence="12">
    <location>
        <position position="119"/>
    </location>
</feature>
<comment type="cofactor">
    <cofactor evidence="13">
        <name>NAD(+)</name>
        <dbReference type="ChEBI" id="CHEBI:57540"/>
    </cofactor>
    <text evidence="13">Binds 1 NAD(+) per subunit.</text>
</comment>
<reference evidence="15 16" key="1">
    <citation type="journal article" date="2019" name="Anaerobe">
        <title>Detection of Robinsoniella peoriensis in multiple bone samples of a trauma patient.</title>
        <authorList>
            <person name="Schrottner P."/>
            <person name="Hartwich K."/>
            <person name="Bunk B."/>
            <person name="Schober I."/>
            <person name="Helbig S."/>
            <person name="Rudolph W.W."/>
            <person name="Gunzer F."/>
        </authorList>
    </citation>
    <scope>NUCLEOTIDE SEQUENCE [LARGE SCALE GENOMIC DNA]</scope>
    <source>
        <strain evidence="15 16">DSM 106044</strain>
    </source>
</reference>
<dbReference type="RefSeq" id="WP_138001451.1">
    <property type="nucleotide sequence ID" value="NZ_QGQD01000001.1"/>
</dbReference>
<proteinExistence type="inferred from homology"/>
<evidence type="ECO:0000256" key="7">
    <source>
        <dbReference type="ARBA" id="ARBA00023211"/>
    </source>
</evidence>
<comment type="similarity">
    <text evidence="2 13">Belongs to the glycosyl hydrolase 4 family.</text>
</comment>
<keyword evidence="4 11" id="KW-0479">Metal-binding</keyword>
<gene>
    <name evidence="15" type="ORF">DSM106044_00045</name>
</gene>
<sequence length="466" mass="52414">MKYNHDKASDVQITYIGGGSRGWAWTFMTDLAMEPRMSGTIRLYDIDKEAAKANEVIGNHVSERSEAVGKWEYKTYDSLQAALSGADFIVISILPGTFEEMAADVHLPERLGIYQSVGDTAGPGGMIRALRTIPMFVEIAKAIRDHAPNAWVINYTNPMSLCVKTLYKVFPGIKAFGCCHEVFGTQKVLKGILEDTYGLEEVNRRDIQVNVLGINHFTWFDYASYKGMDLFPVYRDYIEKHFEEGYEERDTNWANVCFACSHRVKFDLFRRYGLIAAAGDRHLAEFMPGNEYLKDPDSVEEWKFGLTTVEWRKEDLKNRLDKSKKLLTQEEEVELRPTGEEGILLIKALCGLERVISNVNIPNSFGQIPNLPLGAVVETNAVFERDAIRPVVAGGIPDSVKTLIMPHIENHEYIMEAAMNCSKEAVVKAFLNDPAFTGKNCSEDDIRSLVNDMIAATMGYLTGGWK</sequence>
<dbReference type="Proteomes" id="UP000306509">
    <property type="component" value="Unassembled WGS sequence"/>
</dbReference>
<keyword evidence="5 13" id="KW-0378">Hydrolase</keyword>
<dbReference type="Pfam" id="PF02056">
    <property type="entry name" value="Glyco_hydro_4"/>
    <property type="match status" value="1"/>
</dbReference>
<dbReference type="EMBL" id="QGQD01000001">
    <property type="protein sequence ID" value="TLD03021.1"/>
    <property type="molecule type" value="Genomic_DNA"/>
</dbReference>
<keyword evidence="7 11" id="KW-0464">Manganese</keyword>
<evidence type="ECO:0000313" key="15">
    <source>
        <dbReference type="EMBL" id="TLD03021.1"/>
    </source>
</evidence>
<feature type="domain" description="Glycosyl hydrolase family 4 C-terminal" evidence="14">
    <location>
        <begin position="211"/>
        <end position="435"/>
    </location>
</feature>
<evidence type="ECO:0000256" key="10">
    <source>
        <dbReference type="PIRSR" id="PIRSR601088-2"/>
    </source>
</evidence>
<keyword evidence="16" id="KW-1185">Reference proteome</keyword>
<evidence type="ECO:0000259" key="14">
    <source>
        <dbReference type="Pfam" id="PF11975"/>
    </source>
</evidence>
<keyword evidence="6 13" id="KW-0520">NAD</keyword>
<keyword evidence="11" id="KW-0408">Iron</keyword>
<evidence type="ECO:0000256" key="13">
    <source>
        <dbReference type="RuleBase" id="RU361152"/>
    </source>
</evidence>